<evidence type="ECO:0000313" key="2">
    <source>
        <dbReference type="Proteomes" id="UP000198717"/>
    </source>
</evidence>
<reference evidence="1 2" key="1">
    <citation type="submission" date="2016-10" db="EMBL/GenBank/DDBJ databases">
        <authorList>
            <person name="Varghese N."/>
            <person name="Submissions S."/>
        </authorList>
    </citation>
    <scope>NUCLEOTIDE SEQUENCE [LARGE SCALE GENOMIC DNA]</scope>
    <source>
        <strain evidence="1 2">DSM 2260</strain>
    </source>
</reference>
<gene>
    <name evidence="1" type="ORF">SAMN04488504_113106</name>
</gene>
<dbReference type="EMBL" id="FNAJ01000013">
    <property type="protein sequence ID" value="SDE85528.1"/>
    <property type="molecule type" value="Genomic_DNA"/>
</dbReference>
<dbReference type="Proteomes" id="UP000198717">
    <property type="component" value="Unassembled WGS sequence"/>
</dbReference>
<proteinExistence type="predicted"/>
<protein>
    <submittedName>
        <fullName evidence="1">Uncharacterized protein</fullName>
    </submittedName>
</protein>
<name>A0ABY0N226_9BACT</name>
<accession>A0ABY0N226</accession>
<keyword evidence="2" id="KW-1185">Reference proteome</keyword>
<evidence type="ECO:0000313" key="1">
    <source>
        <dbReference type="EMBL" id="SDE85528.1"/>
    </source>
</evidence>
<organism evidence="1 2">
    <name type="scientific">Myxococcus virescens</name>
    <dbReference type="NCBI Taxonomy" id="83456"/>
    <lineage>
        <taxon>Bacteria</taxon>
        <taxon>Pseudomonadati</taxon>
        <taxon>Myxococcota</taxon>
        <taxon>Myxococcia</taxon>
        <taxon>Myxococcales</taxon>
        <taxon>Cystobacterineae</taxon>
        <taxon>Myxococcaceae</taxon>
        <taxon>Myxococcus</taxon>
    </lineage>
</organism>
<comment type="caution">
    <text evidence="1">The sequence shown here is derived from an EMBL/GenBank/DDBJ whole genome shotgun (WGS) entry which is preliminary data.</text>
</comment>
<sequence length="41" mass="4509">MNAMDCMHDERFAPGACGNGDVIVQLGFLVVQWLALETRVT</sequence>